<reference evidence="1" key="1">
    <citation type="submission" date="2020-07" db="EMBL/GenBank/DDBJ databases">
        <title>Ethylene signaling mediates host invasion by parasitic plants.</title>
        <authorList>
            <person name="Yoshida S."/>
        </authorList>
    </citation>
    <scope>NUCLEOTIDE SEQUENCE</scope>
    <source>
        <strain evidence="1">Okayama</strain>
    </source>
</reference>
<gene>
    <name evidence="1" type="ORF">PHJA_000930500</name>
</gene>
<dbReference type="PANTHER" id="PTHR33321">
    <property type="match status" value="1"/>
</dbReference>
<keyword evidence="2" id="KW-1185">Reference proteome</keyword>
<comment type="caution">
    <text evidence="1">The sequence shown here is derived from an EMBL/GenBank/DDBJ whole genome shotgun (WGS) entry which is preliminary data.</text>
</comment>
<organism evidence="1 2">
    <name type="scientific">Phtheirospermum japonicum</name>
    <dbReference type="NCBI Taxonomy" id="374723"/>
    <lineage>
        <taxon>Eukaryota</taxon>
        <taxon>Viridiplantae</taxon>
        <taxon>Streptophyta</taxon>
        <taxon>Embryophyta</taxon>
        <taxon>Tracheophyta</taxon>
        <taxon>Spermatophyta</taxon>
        <taxon>Magnoliopsida</taxon>
        <taxon>eudicotyledons</taxon>
        <taxon>Gunneridae</taxon>
        <taxon>Pentapetalae</taxon>
        <taxon>asterids</taxon>
        <taxon>lamiids</taxon>
        <taxon>Lamiales</taxon>
        <taxon>Orobanchaceae</taxon>
        <taxon>Orobanchaceae incertae sedis</taxon>
        <taxon>Phtheirospermum</taxon>
    </lineage>
</organism>
<evidence type="ECO:0008006" key="3">
    <source>
        <dbReference type="Google" id="ProtNLM"/>
    </source>
</evidence>
<dbReference type="InterPro" id="IPR007541">
    <property type="entry name" value="Uncharacterised_BSP"/>
</dbReference>
<dbReference type="OrthoDB" id="1924946at2759"/>
<protein>
    <recommendedName>
        <fullName evidence="3">Plant basic secretory protein (BSP) family protein</fullName>
    </recommendedName>
</protein>
<dbReference type="AlphaFoldDB" id="A0A830BSG6"/>
<dbReference type="EMBL" id="BMAC01000158">
    <property type="protein sequence ID" value="GFP87868.1"/>
    <property type="molecule type" value="Genomic_DNA"/>
</dbReference>
<evidence type="ECO:0000313" key="1">
    <source>
        <dbReference type="EMBL" id="GFP87868.1"/>
    </source>
</evidence>
<evidence type="ECO:0000313" key="2">
    <source>
        <dbReference type="Proteomes" id="UP000653305"/>
    </source>
</evidence>
<proteinExistence type="predicted"/>
<sequence length="286" mass="31745">MENHRHHHLRPLLHPSTTTPTVVIPPIDDHEHSNNPISSNSSIVFRLSLVAFIGIVSIWANHEASKGYAITIVNESGQTLPGNRFQLFYVSNDEATRITLKASQIIESFLYSDNDSPATKKPIGHMILKLAGRDLTDDVTVDSVADNFVLNISPSILEGANFDEAMILAIRKGVARVWLWDGQGNAPTNLINGIVEYIILMTDNVGGRWAVEPPISATACWKHDDLRRVAGFLGYCERRRPGFIRRLNGAMKDGWDDGILDGVLGRSVENMCTSYHESLRYNISSV</sequence>
<name>A0A830BSG6_9LAMI</name>
<dbReference type="Proteomes" id="UP000653305">
    <property type="component" value="Unassembled WGS sequence"/>
</dbReference>
<dbReference type="PANTHER" id="PTHR33321:SF3">
    <property type="entry name" value="OS05G0582000 PROTEIN"/>
    <property type="match status" value="1"/>
</dbReference>
<accession>A0A830BSG6</accession>
<dbReference type="Pfam" id="PF04450">
    <property type="entry name" value="BSP"/>
    <property type="match status" value="1"/>
</dbReference>